<evidence type="ECO:0000313" key="2">
    <source>
        <dbReference type="EMBL" id="MCI47994.1"/>
    </source>
</evidence>
<organism evidence="2 3">
    <name type="scientific">Trifolium medium</name>
    <dbReference type="NCBI Taxonomy" id="97028"/>
    <lineage>
        <taxon>Eukaryota</taxon>
        <taxon>Viridiplantae</taxon>
        <taxon>Streptophyta</taxon>
        <taxon>Embryophyta</taxon>
        <taxon>Tracheophyta</taxon>
        <taxon>Spermatophyta</taxon>
        <taxon>Magnoliopsida</taxon>
        <taxon>eudicotyledons</taxon>
        <taxon>Gunneridae</taxon>
        <taxon>Pentapetalae</taxon>
        <taxon>rosids</taxon>
        <taxon>fabids</taxon>
        <taxon>Fabales</taxon>
        <taxon>Fabaceae</taxon>
        <taxon>Papilionoideae</taxon>
        <taxon>50 kb inversion clade</taxon>
        <taxon>NPAAA clade</taxon>
        <taxon>Hologalegina</taxon>
        <taxon>IRL clade</taxon>
        <taxon>Trifolieae</taxon>
        <taxon>Trifolium</taxon>
    </lineage>
</organism>
<keyword evidence="3" id="KW-1185">Reference proteome</keyword>
<dbReference type="EMBL" id="LXQA010380000">
    <property type="protein sequence ID" value="MCI47994.1"/>
    <property type="molecule type" value="Genomic_DNA"/>
</dbReference>
<evidence type="ECO:0000313" key="3">
    <source>
        <dbReference type="Proteomes" id="UP000265520"/>
    </source>
</evidence>
<dbReference type="Proteomes" id="UP000265520">
    <property type="component" value="Unassembled WGS sequence"/>
</dbReference>
<accession>A0A392SIG0</accession>
<protein>
    <submittedName>
        <fullName evidence="2">Uncharacterized protein</fullName>
    </submittedName>
</protein>
<dbReference type="AlphaFoldDB" id="A0A392SIG0"/>
<name>A0A392SIG0_9FABA</name>
<comment type="caution">
    <text evidence="2">The sequence shown here is derived from an EMBL/GenBank/DDBJ whole genome shotgun (WGS) entry which is preliminary data.</text>
</comment>
<sequence>MGAFMISFEKGQRESSSSLPGGEWQGGVSPRRG</sequence>
<feature type="region of interest" description="Disordered" evidence="1">
    <location>
        <begin position="1"/>
        <end position="33"/>
    </location>
</feature>
<feature type="non-terminal residue" evidence="2">
    <location>
        <position position="33"/>
    </location>
</feature>
<proteinExistence type="predicted"/>
<reference evidence="2 3" key="1">
    <citation type="journal article" date="2018" name="Front. Plant Sci.">
        <title>Red Clover (Trifolium pratense) and Zigzag Clover (T. medium) - A Picture of Genomic Similarities and Differences.</title>
        <authorList>
            <person name="Dluhosova J."/>
            <person name="Istvanek J."/>
            <person name="Nedelnik J."/>
            <person name="Repkova J."/>
        </authorList>
    </citation>
    <scope>NUCLEOTIDE SEQUENCE [LARGE SCALE GENOMIC DNA]</scope>
    <source>
        <strain evidence="3">cv. 10/8</strain>
        <tissue evidence="2">Leaf</tissue>
    </source>
</reference>
<evidence type="ECO:0000256" key="1">
    <source>
        <dbReference type="SAM" id="MobiDB-lite"/>
    </source>
</evidence>